<keyword evidence="3" id="KW-0732">Signal</keyword>
<dbReference type="PANTHER" id="PTHR13878:SF91">
    <property type="entry name" value="FAD BINDING DOMAIN PROTEIN (AFU_ORTHOLOGUE AFUA_6G12070)-RELATED"/>
    <property type="match status" value="1"/>
</dbReference>
<dbReference type="Pfam" id="PF01565">
    <property type="entry name" value="FAD_binding_4"/>
    <property type="match status" value="1"/>
</dbReference>
<comment type="caution">
    <text evidence="5">The sequence shown here is derived from an EMBL/GenBank/DDBJ whole genome shotgun (WGS) entry which is preliminary data.</text>
</comment>
<sequence>MTRSILLGACALAAASASVLPRENTSAGFCLADQPCFPSADVLAQFNATISGRLHSERPIGAVCYQDDPDFNQAACNDVAKNTNSSNWRIAHFPTYQYTVSEVCNPTDNCNATTPVRDRICAQGRIPSYSVHAETADDVVKYVRFATKHNLRIVIKNTGHDLLGRSTGKGGFALWTHKMNGIQFNQTFLPEGCSKEIDGGLMTLDAGVQWGEAYKFADSVNRTIVGGGASSVGSAGGFPLGGGYSLLSPSLGLGLNNMVELELVTADGQLRRISECSNPDLFWAVRGGGGGTWGATTRVTYRTHPKADLHVLSFNALNANMSDSVVRETVLGWVKLAPTLGDLGIGGAAFLSDKSLSINVMVQSPFATLPKFKETLSPFTSWLAEQGVLGTDLESTMDGTSIYTSYAGWYDFFSRALAPDSDSLAGGAGGSLPSRLVPRHYYESNPEGLADILVDASKKSFIILGMTGPLRFVKDHPTAINTTSVTPAWYQSPWHIASYVTTPLLREFAKDGGAYFGESDIDEPNAAHAYWGSNYPALLRAKTKWDPRNVFQVWHGVGSPTLGNATQPACA</sequence>
<dbReference type="InterPro" id="IPR016166">
    <property type="entry name" value="FAD-bd_PCMH"/>
</dbReference>
<name>M5CC71_THACB</name>
<evidence type="ECO:0000256" key="1">
    <source>
        <dbReference type="ARBA" id="ARBA00005466"/>
    </source>
</evidence>
<accession>M5CC71</accession>
<organism evidence="5 6">
    <name type="scientific">Thanatephorus cucumeris (strain AG1-IB / isolate 7/3/14)</name>
    <name type="common">Lettuce bottom rot fungus</name>
    <name type="synonym">Rhizoctonia solani</name>
    <dbReference type="NCBI Taxonomy" id="1108050"/>
    <lineage>
        <taxon>Eukaryota</taxon>
        <taxon>Fungi</taxon>
        <taxon>Dikarya</taxon>
        <taxon>Basidiomycota</taxon>
        <taxon>Agaricomycotina</taxon>
        <taxon>Agaricomycetes</taxon>
        <taxon>Cantharellales</taxon>
        <taxon>Ceratobasidiaceae</taxon>
        <taxon>Rhizoctonia</taxon>
        <taxon>Rhizoctonia solani AG-1</taxon>
    </lineage>
</organism>
<dbReference type="InterPro" id="IPR012951">
    <property type="entry name" value="BBE"/>
</dbReference>
<dbReference type="InterPro" id="IPR016169">
    <property type="entry name" value="FAD-bd_PCMH_sub2"/>
</dbReference>
<dbReference type="EMBL" id="CAOJ01011501">
    <property type="protein sequence ID" value="CCO33447.1"/>
    <property type="molecule type" value="Genomic_DNA"/>
</dbReference>
<dbReference type="Pfam" id="PF08031">
    <property type="entry name" value="BBE"/>
    <property type="match status" value="1"/>
</dbReference>
<feature type="signal peptide" evidence="3">
    <location>
        <begin position="1"/>
        <end position="17"/>
    </location>
</feature>
<dbReference type="Gene3D" id="3.30.465.10">
    <property type="match status" value="2"/>
</dbReference>
<evidence type="ECO:0000313" key="5">
    <source>
        <dbReference type="EMBL" id="CCO33447.1"/>
    </source>
</evidence>
<dbReference type="GO" id="GO:0071949">
    <property type="term" value="F:FAD binding"/>
    <property type="evidence" value="ECO:0007669"/>
    <property type="project" value="InterPro"/>
</dbReference>
<reference evidence="5 6" key="1">
    <citation type="journal article" date="2013" name="J. Biotechnol.">
        <title>Establishment and interpretation of the genome sequence of the phytopathogenic fungus Rhizoctonia solani AG1-IB isolate 7/3/14.</title>
        <authorList>
            <person name="Wibberg D.W."/>
            <person name="Jelonek L.J."/>
            <person name="Rupp O.R."/>
            <person name="Hennig M.H."/>
            <person name="Eikmeyer F.E."/>
            <person name="Goesmann A.G."/>
            <person name="Hartmann A.H."/>
            <person name="Borriss R.B."/>
            <person name="Grosch R.G."/>
            <person name="Puehler A.P."/>
            <person name="Schlueter A.S."/>
        </authorList>
    </citation>
    <scope>NUCLEOTIDE SEQUENCE [LARGE SCALE GENOMIC DNA]</scope>
    <source>
        <strain evidence="6">AG1-IB / isolate 7/3/14</strain>
    </source>
</reference>
<dbReference type="InterPro" id="IPR050432">
    <property type="entry name" value="FAD-linked_Oxidoreductases_BP"/>
</dbReference>
<feature type="domain" description="FAD-binding PCMH-type" evidence="4">
    <location>
        <begin position="123"/>
        <end position="306"/>
    </location>
</feature>
<dbReference type="HOGENOM" id="CLU_018354_4_4_1"/>
<gene>
    <name evidence="5" type="ORF">BN14_07524</name>
</gene>
<evidence type="ECO:0000256" key="3">
    <source>
        <dbReference type="SAM" id="SignalP"/>
    </source>
</evidence>
<dbReference type="AlphaFoldDB" id="M5CC71"/>
<dbReference type="InterPro" id="IPR036318">
    <property type="entry name" value="FAD-bd_PCMH-like_sf"/>
</dbReference>
<dbReference type="PANTHER" id="PTHR13878">
    <property type="entry name" value="GULONOLACTONE OXIDASE"/>
    <property type="match status" value="1"/>
</dbReference>
<dbReference type="InterPro" id="IPR006094">
    <property type="entry name" value="Oxid_FAD_bind_N"/>
</dbReference>
<dbReference type="Proteomes" id="UP000012065">
    <property type="component" value="Unassembled WGS sequence"/>
</dbReference>
<protein>
    <recommendedName>
        <fullName evidence="4">FAD-binding PCMH-type domain-containing protein</fullName>
    </recommendedName>
</protein>
<evidence type="ECO:0000313" key="6">
    <source>
        <dbReference type="Proteomes" id="UP000012065"/>
    </source>
</evidence>
<dbReference type="SUPFAM" id="SSF56176">
    <property type="entry name" value="FAD-binding/transporter-associated domain-like"/>
    <property type="match status" value="1"/>
</dbReference>
<evidence type="ECO:0000256" key="2">
    <source>
        <dbReference type="ARBA" id="ARBA00023002"/>
    </source>
</evidence>
<proteinExistence type="inferred from homology"/>
<comment type="similarity">
    <text evidence="1">Belongs to the oxygen-dependent FAD-linked oxidoreductase family.</text>
</comment>
<feature type="chain" id="PRO_5004064127" description="FAD-binding PCMH-type domain-containing protein" evidence="3">
    <location>
        <begin position="18"/>
        <end position="571"/>
    </location>
</feature>
<dbReference type="GO" id="GO:0016491">
    <property type="term" value="F:oxidoreductase activity"/>
    <property type="evidence" value="ECO:0007669"/>
    <property type="project" value="UniProtKB-KW"/>
</dbReference>
<keyword evidence="2" id="KW-0560">Oxidoreductase</keyword>
<evidence type="ECO:0000259" key="4">
    <source>
        <dbReference type="PROSITE" id="PS51387"/>
    </source>
</evidence>
<dbReference type="PROSITE" id="PS51387">
    <property type="entry name" value="FAD_PCMH"/>
    <property type="match status" value="1"/>
</dbReference>